<reference evidence="3" key="1">
    <citation type="submission" date="2021-01" db="EMBL/GenBank/DDBJ databases">
        <authorList>
            <person name="Corre E."/>
            <person name="Pelletier E."/>
            <person name="Niang G."/>
            <person name="Scheremetjew M."/>
            <person name="Finn R."/>
            <person name="Kale V."/>
            <person name="Holt S."/>
            <person name="Cochrane G."/>
            <person name="Meng A."/>
            <person name="Brown T."/>
            <person name="Cohen L."/>
        </authorList>
    </citation>
    <scope>NUCLEOTIDE SEQUENCE</scope>
    <source>
        <strain evidence="3">MM31A-1</strain>
    </source>
</reference>
<gene>
    <name evidence="3" type="ORF">CDEB00056_LOCUS280</name>
</gene>
<dbReference type="PROSITE" id="PS50030">
    <property type="entry name" value="UBA"/>
    <property type="match status" value="1"/>
</dbReference>
<evidence type="ECO:0000256" key="1">
    <source>
        <dbReference type="SAM" id="MobiDB-lite"/>
    </source>
</evidence>
<dbReference type="InterPro" id="IPR003903">
    <property type="entry name" value="UIM_dom"/>
</dbReference>
<dbReference type="Gene3D" id="1.20.58.2190">
    <property type="match status" value="1"/>
</dbReference>
<dbReference type="InterPro" id="IPR009060">
    <property type="entry name" value="UBA-like_sf"/>
</dbReference>
<feature type="region of interest" description="Disordered" evidence="1">
    <location>
        <begin position="126"/>
        <end position="171"/>
    </location>
</feature>
<organism evidence="3">
    <name type="scientific">Chaetoceros debilis</name>
    <dbReference type="NCBI Taxonomy" id="122233"/>
    <lineage>
        <taxon>Eukaryota</taxon>
        <taxon>Sar</taxon>
        <taxon>Stramenopiles</taxon>
        <taxon>Ochrophyta</taxon>
        <taxon>Bacillariophyta</taxon>
        <taxon>Coscinodiscophyceae</taxon>
        <taxon>Chaetocerotophycidae</taxon>
        <taxon>Chaetocerotales</taxon>
        <taxon>Chaetocerotaceae</taxon>
        <taxon>Chaetoceros</taxon>
    </lineage>
</organism>
<feature type="compositionally biased region" description="Low complexity" evidence="1">
    <location>
        <begin position="55"/>
        <end position="92"/>
    </location>
</feature>
<feature type="compositionally biased region" description="Polar residues" evidence="1">
    <location>
        <begin position="148"/>
        <end position="171"/>
    </location>
</feature>
<dbReference type="Gene3D" id="1.10.8.10">
    <property type="entry name" value="DNA helicase RuvA subunit, C-terminal domain"/>
    <property type="match status" value="1"/>
</dbReference>
<dbReference type="InterPro" id="IPR015940">
    <property type="entry name" value="UBA"/>
</dbReference>
<name>A0A7S3V3X8_9STRA</name>
<feature type="region of interest" description="Disordered" evidence="1">
    <location>
        <begin position="55"/>
        <end position="97"/>
    </location>
</feature>
<dbReference type="InterPro" id="IPR036339">
    <property type="entry name" value="PUB-like_dom_sf"/>
</dbReference>
<dbReference type="SMART" id="SM00165">
    <property type="entry name" value="UBA"/>
    <property type="match status" value="1"/>
</dbReference>
<dbReference type="PROSITE" id="PS50330">
    <property type="entry name" value="UIM"/>
    <property type="match status" value="1"/>
</dbReference>
<evidence type="ECO:0000313" key="3">
    <source>
        <dbReference type="EMBL" id="CAE0455439.1"/>
    </source>
</evidence>
<evidence type="ECO:0000259" key="2">
    <source>
        <dbReference type="PROSITE" id="PS50030"/>
    </source>
</evidence>
<dbReference type="SUPFAM" id="SSF46934">
    <property type="entry name" value="UBA-like"/>
    <property type="match status" value="1"/>
</dbReference>
<feature type="region of interest" description="Disordered" evidence="1">
    <location>
        <begin position="433"/>
        <end position="457"/>
    </location>
</feature>
<proteinExistence type="predicted"/>
<feature type="domain" description="UBA" evidence="2">
    <location>
        <begin position="14"/>
        <end position="55"/>
    </location>
</feature>
<accession>A0A7S3V3X8</accession>
<dbReference type="CDD" id="cd09212">
    <property type="entry name" value="PUB"/>
    <property type="match status" value="1"/>
</dbReference>
<dbReference type="SUPFAM" id="SSF143503">
    <property type="entry name" value="PUG domain-like"/>
    <property type="match status" value="1"/>
</dbReference>
<dbReference type="AlphaFoldDB" id="A0A7S3V3X8"/>
<dbReference type="Pfam" id="PF00627">
    <property type="entry name" value="UBA"/>
    <property type="match status" value="1"/>
</dbReference>
<dbReference type="EMBL" id="HBIO01000386">
    <property type="protein sequence ID" value="CAE0455439.1"/>
    <property type="molecule type" value="Transcribed_RNA"/>
</dbReference>
<sequence>MFKKLKNIVPKGGSNEHRRKVQTLEQMGFQKSIAENALDASNGNLEQATNLLLSSNLGSNDSAPSRSAPASQPTPSTNANANANAQQNSEEAQLSRAIQESLQTTSNNNNHSDNFKSAASIRAGQAAATRAKNASRKFGANGKVIPKKQSTLSSASNPKTKTTVSMSTGNSQLTSTEAKFAAEHPGVKIPKKLKDHSKLQQIMRCTKRLASHALAVDTLIIALRHIRNDPDNDKYRKINKSTAGYKRVLEDKPGVMDLLKAMNFYERHATMDIVLERSSVDHALLYMGISALEEVRETEDYLSAKRQIAFLREVKKIQDGANVSEDDEVVKRAEFISKCPTEPTGGAGALLQVKIGEEMISRRFDGDDIVNDIVNWIGGHGSAIPSMIMSRDWSLVDLHRYPVAEIDTELNMDRTLQYIGCWPSGKLEIRPSTTQWKEERVTSGDGSSRGLGAAHHH</sequence>
<protein>
    <recommendedName>
        <fullName evidence="2">UBA domain-containing protein</fullName>
    </recommendedName>
</protein>